<sequence>MNKSYRLKKNQEFQRVFKHGKSVANRQFVVYFLEKPEQLHPRFGLSVSKKMGHAVTRNLIKRRMKEALSQLAPNIKKETDVVIIARKPVSTMDFHEIKKSLTHVLNVARLFNKRPPKRK</sequence>
<comment type="function">
    <text evidence="1 7">RNaseP catalyzes the removal of the 5'-leader sequence from pre-tRNA to produce the mature 5'-terminus. It can also cleave other RNA substrates such as 4.5S RNA. The protein component plays an auxiliary but essential role in vivo by binding to the 5'-leader sequence and broadening the substrate specificity of the ribozyme.</text>
</comment>
<organism evidence="9 10">
    <name type="scientific">Salisediminibacterium halotolerans</name>
    <dbReference type="NCBI Taxonomy" id="517425"/>
    <lineage>
        <taxon>Bacteria</taxon>
        <taxon>Bacillati</taxon>
        <taxon>Bacillota</taxon>
        <taxon>Bacilli</taxon>
        <taxon>Bacillales</taxon>
        <taxon>Bacillaceae</taxon>
        <taxon>Salisediminibacterium</taxon>
    </lineage>
</organism>
<dbReference type="GO" id="GO:0042781">
    <property type="term" value="F:3'-tRNA processing endoribonuclease activity"/>
    <property type="evidence" value="ECO:0007669"/>
    <property type="project" value="TreeGrafter"/>
</dbReference>
<keyword evidence="2 7" id="KW-0819">tRNA processing</keyword>
<proteinExistence type="inferred from homology"/>
<comment type="catalytic activity">
    <reaction evidence="7">
        <text>Endonucleolytic cleavage of RNA, removing 5'-extranucleotides from tRNA precursor.</text>
        <dbReference type="EC" id="3.1.26.5"/>
    </reaction>
</comment>
<evidence type="ECO:0000256" key="4">
    <source>
        <dbReference type="ARBA" id="ARBA00022759"/>
    </source>
</evidence>
<evidence type="ECO:0000256" key="5">
    <source>
        <dbReference type="ARBA" id="ARBA00022801"/>
    </source>
</evidence>
<dbReference type="Pfam" id="PF00825">
    <property type="entry name" value="Ribonuclease_P"/>
    <property type="match status" value="1"/>
</dbReference>
<comment type="similarity">
    <text evidence="7">Belongs to the RnpA family.</text>
</comment>
<protein>
    <recommendedName>
        <fullName evidence="7 8">Ribonuclease P protein component</fullName>
        <shortName evidence="7">RNase P protein</shortName>
        <shortName evidence="7">RNaseP protein</shortName>
        <ecNumber evidence="7 8">3.1.26.5</ecNumber>
    </recommendedName>
    <alternativeName>
        <fullName evidence="7">Protein C5</fullName>
    </alternativeName>
</protein>
<dbReference type="InterPro" id="IPR014721">
    <property type="entry name" value="Ribsml_uS5_D2-typ_fold_subgr"/>
</dbReference>
<dbReference type="GO" id="GO:0030677">
    <property type="term" value="C:ribonuclease P complex"/>
    <property type="evidence" value="ECO:0007669"/>
    <property type="project" value="TreeGrafter"/>
</dbReference>
<dbReference type="HAMAP" id="MF_00227">
    <property type="entry name" value="RNase_P"/>
    <property type="match status" value="1"/>
</dbReference>
<evidence type="ECO:0000313" key="10">
    <source>
        <dbReference type="Proteomes" id="UP000199318"/>
    </source>
</evidence>
<evidence type="ECO:0000256" key="3">
    <source>
        <dbReference type="ARBA" id="ARBA00022722"/>
    </source>
</evidence>
<dbReference type="OrthoDB" id="9810867at2"/>
<keyword evidence="6 7" id="KW-0694">RNA-binding</keyword>
<dbReference type="PANTHER" id="PTHR33992:SF1">
    <property type="entry name" value="RIBONUCLEASE P PROTEIN COMPONENT"/>
    <property type="match status" value="1"/>
</dbReference>
<dbReference type="Proteomes" id="UP000199318">
    <property type="component" value="Unassembled WGS sequence"/>
</dbReference>
<evidence type="ECO:0000256" key="6">
    <source>
        <dbReference type="ARBA" id="ARBA00022884"/>
    </source>
</evidence>
<dbReference type="STRING" id="1464123.SAMN05444126_1404"/>
<dbReference type="RefSeq" id="WP_093075048.1">
    <property type="nucleotide sequence ID" value="NZ_FOGV01000040.1"/>
</dbReference>
<accession>A0A1H9WMR6</accession>
<dbReference type="NCBIfam" id="TIGR00188">
    <property type="entry name" value="rnpA"/>
    <property type="match status" value="1"/>
</dbReference>
<comment type="caution">
    <text evidence="9">The sequence shown here is derived from an EMBL/GenBank/DDBJ whole genome shotgun (WGS) entry which is preliminary data.</text>
</comment>
<gene>
    <name evidence="7" type="primary">rnpA</name>
    <name evidence="9" type="ORF">SAMN05444126_1404</name>
</gene>
<dbReference type="GO" id="GO:0000049">
    <property type="term" value="F:tRNA binding"/>
    <property type="evidence" value="ECO:0007669"/>
    <property type="project" value="UniProtKB-UniRule"/>
</dbReference>
<comment type="subunit">
    <text evidence="7">Consists of a catalytic RNA component (M1 or rnpB) and a protein subunit.</text>
</comment>
<evidence type="ECO:0000256" key="2">
    <source>
        <dbReference type="ARBA" id="ARBA00022694"/>
    </source>
</evidence>
<dbReference type="EC" id="3.1.26.5" evidence="7 8"/>
<dbReference type="AlphaFoldDB" id="A0A1H9WMR6"/>
<keyword evidence="3 7" id="KW-0540">Nuclease</keyword>
<name>A0A1H9WMR6_9BACI</name>
<dbReference type="PROSITE" id="PS00648">
    <property type="entry name" value="RIBONUCLEASE_P"/>
    <property type="match status" value="1"/>
</dbReference>
<dbReference type="PANTHER" id="PTHR33992">
    <property type="entry name" value="RIBONUCLEASE P PROTEIN COMPONENT"/>
    <property type="match status" value="1"/>
</dbReference>
<dbReference type="InterPro" id="IPR020539">
    <property type="entry name" value="RNase_P_CS"/>
</dbReference>
<dbReference type="Gene3D" id="3.30.230.10">
    <property type="match status" value="1"/>
</dbReference>
<dbReference type="InterPro" id="IPR000100">
    <property type="entry name" value="RNase_P"/>
</dbReference>
<evidence type="ECO:0000256" key="7">
    <source>
        <dbReference type="HAMAP-Rule" id="MF_00227"/>
    </source>
</evidence>
<keyword evidence="5 7" id="KW-0378">Hydrolase</keyword>
<dbReference type="GO" id="GO:0001682">
    <property type="term" value="P:tRNA 5'-leader removal"/>
    <property type="evidence" value="ECO:0007669"/>
    <property type="project" value="UniProtKB-UniRule"/>
</dbReference>
<dbReference type="EMBL" id="FOGV01000040">
    <property type="protein sequence ID" value="SES35212.1"/>
    <property type="molecule type" value="Genomic_DNA"/>
</dbReference>
<keyword evidence="4 7" id="KW-0255">Endonuclease</keyword>
<reference evidence="10" key="1">
    <citation type="submission" date="2016-10" db="EMBL/GenBank/DDBJ databases">
        <authorList>
            <person name="de Groot N.N."/>
        </authorList>
    </citation>
    <scope>NUCLEOTIDE SEQUENCE [LARGE SCALE GENOMIC DNA]</scope>
    <source>
        <strain evidence="10">10nlg</strain>
    </source>
</reference>
<evidence type="ECO:0000313" key="9">
    <source>
        <dbReference type="EMBL" id="SES35212.1"/>
    </source>
</evidence>
<dbReference type="SUPFAM" id="SSF54211">
    <property type="entry name" value="Ribosomal protein S5 domain 2-like"/>
    <property type="match status" value="1"/>
</dbReference>
<dbReference type="InterPro" id="IPR020568">
    <property type="entry name" value="Ribosomal_Su5_D2-typ_SF"/>
</dbReference>
<evidence type="ECO:0000256" key="8">
    <source>
        <dbReference type="NCBIfam" id="TIGR00188"/>
    </source>
</evidence>
<evidence type="ECO:0000256" key="1">
    <source>
        <dbReference type="ARBA" id="ARBA00002663"/>
    </source>
</evidence>
<keyword evidence="10" id="KW-1185">Reference proteome</keyword>
<dbReference type="FunFam" id="3.30.230.10:FF:000021">
    <property type="entry name" value="Ribonuclease P protein component"/>
    <property type="match status" value="1"/>
</dbReference>
<dbReference type="GO" id="GO:0004526">
    <property type="term" value="F:ribonuclease P activity"/>
    <property type="evidence" value="ECO:0007669"/>
    <property type="project" value="UniProtKB-UniRule"/>
</dbReference>